<dbReference type="InParanoid" id="A0A2G5EIL5"/>
<evidence type="ECO:0000313" key="1">
    <source>
        <dbReference type="EMBL" id="PIA55604.1"/>
    </source>
</evidence>
<keyword evidence="2" id="KW-1185">Reference proteome</keyword>
<reference evidence="1 2" key="1">
    <citation type="submission" date="2017-09" db="EMBL/GenBank/DDBJ databases">
        <title>WGS assembly of Aquilegia coerulea Goldsmith.</title>
        <authorList>
            <person name="Hodges S."/>
            <person name="Kramer E."/>
            <person name="Nordborg M."/>
            <person name="Tomkins J."/>
            <person name="Borevitz J."/>
            <person name="Derieg N."/>
            <person name="Yan J."/>
            <person name="Mihaltcheva S."/>
            <person name="Hayes R.D."/>
            <person name="Rokhsar D."/>
        </authorList>
    </citation>
    <scope>NUCLEOTIDE SEQUENCE [LARGE SCALE GENOMIC DNA]</scope>
    <source>
        <strain evidence="2">cv. Goldsmith</strain>
    </source>
</reference>
<sequence>MVIGETLQVTPHQYNCCITTIKLQFLCCLSFYNMYHAGHPCFPLQELKQTNAYSASPLEFTFIKLHIIHTKQNWSLMSAEYI</sequence>
<dbReference type="AlphaFoldDB" id="A0A2G5EIL5"/>
<accession>A0A2G5EIL5</accession>
<proteinExistence type="predicted"/>
<organism evidence="1 2">
    <name type="scientific">Aquilegia coerulea</name>
    <name type="common">Rocky mountain columbine</name>
    <dbReference type="NCBI Taxonomy" id="218851"/>
    <lineage>
        <taxon>Eukaryota</taxon>
        <taxon>Viridiplantae</taxon>
        <taxon>Streptophyta</taxon>
        <taxon>Embryophyta</taxon>
        <taxon>Tracheophyta</taxon>
        <taxon>Spermatophyta</taxon>
        <taxon>Magnoliopsida</taxon>
        <taxon>Ranunculales</taxon>
        <taxon>Ranunculaceae</taxon>
        <taxon>Thalictroideae</taxon>
        <taxon>Aquilegia</taxon>
    </lineage>
</organism>
<dbReference type="Proteomes" id="UP000230069">
    <property type="component" value="Unassembled WGS sequence"/>
</dbReference>
<name>A0A2G5EIL5_AQUCA</name>
<protein>
    <submittedName>
        <fullName evidence="1">Uncharacterized protein</fullName>
    </submittedName>
</protein>
<dbReference type="EMBL" id="KZ305024">
    <property type="protein sequence ID" value="PIA55604.1"/>
    <property type="molecule type" value="Genomic_DNA"/>
</dbReference>
<gene>
    <name evidence="1" type="ORF">AQUCO_00700131v1</name>
</gene>
<evidence type="ECO:0000313" key="2">
    <source>
        <dbReference type="Proteomes" id="UP000230069"/>
    </source>
</evidence>